<proteinExistence type="predicted"/>
<dbReference type="InterPro" id="IPR012074">
    <property type="entry name" value="GAF_ANTAR"/>
</dbReference>
<dbReference type="RefSeq" id="WP_169380157.1">
    <property type="nucleotide sequence ID" value="NZ_JAAXLA010000006.1"/>
</dbReference>
<sequence length="247" mass="26651">MADLGALADDLAAIVAEGGPEAPRRICEACMAALPVTRAAITMMAGADRQEPIWVSDEVARQLDELQFAVGEGPCVEAFTVRRPVLVADLTDPTEQVDGRWPVFAAAARRTPVRALFVLPLQAGAITVGVLDLYRDTPGLLEPDELNGALRAADAALWALLGMRSGGKVDGAADGARRADPHGWLMGSPLRRTEIYQATGMIIEQMQVTPEMALSALRAHAFAHDRPILEVARDVVARRLRFHEEMQ</sequence>
<dbReference type="InterPro" id="IPR003018">
    <property type="entry name" value="GAF"/>
</dbReference>
<keyword evidence="2" id="KW-0804">Transcription</keyword>
<evidence type="ECO:0000256" key="2">
    <source>
        <dbReference type="ARBA" id="ARBA00023163"/>
    </source>
</evidence>
<gene>
    <name evidence="4" type="ORF">HF526_05555</name>
</gene>
<evidence type="ECO:0000259" key="3">
    <source>
        <dbReference type="PROSITE" id="PS50921"/>
    </source>
</evidence>
<dbReference type="SUPFAM" id="SSF55781">
    <property type="entry name" value="GAF domain-like"/>
    <property type="match status" value="1"/>
</dbReference>
<name>A0ABX1S948_9PSEU</name>
<organism evidence="4 5">
    <name type="scientific">Pseudonocardia acidicola</name>
    <dbReference type="NCBI Taxonomy" id="2724939"/>
    <lineage>
        <taxon>Bacteria</taxon>
        <taxon>Bacillati</taxon>
        <taxon>Actinomycetota</taxon>
        <taxon>Actinomycetes</taxon>
        <taxon>Pseudonocardiales</taxon>
        <taxon>Pseudonocardiaceae</taxon>
        <taxon>Pseudonocardia</taxon>
    </lineage>
</organism>
<dbReference type="Gene3D" id="3.30.450.40">
    <property type="match status" value="1"/>
</dbReference>
<evidence type="ECO:0000256" key="1">
    <source>
        <dbReference type="ARBA" id="ARBA00023015"/>
    </source>
</evidence>
<accession>A0ABX1S948</accession>
<dbReference type="InterPro" id="IPR029016">
    <property type="entry name" value="GAF-like_dom_sf"/>
</dbReference>
<evidence type="ECO:0000313" key="4">
    <source>
        <dbReference type="EMBL" id="NMH96784.1"/>
    </source>
</evidence>
<dbReference type="Proteomes" id="UP000820669">
    <property type="component" value="Unassembled WGS sequence"/>
</dbReference>
<dbReference type="SMART" id="SM01012">
    <property type="entry name" value="ANTAR"/>
    <property type="match status" value="1"/>
</dbReference>
<dbReference type="Gene3D" id="1.10.10.10">
    <property type="entry name" value="Winged helix-like DNA-binding domain superfamily/Winged helix DNA-binding domain"/>
    <property type="match status" value="1"/>
</dbReference>
<protein>
    <submittedName>
        <fullName evidence="4">GAF and ANTAR domain-containing protein</fullName>
    </submittedName>
</protein>
<reference evidence="4 5" key="1">
    <citation type="submission" date="2020-04" db="EMBL/GenBank/DDBJ databases">
        <authorList>
            <person name="Klaysubun C."/>
            <person name="Duangmal K."/>
            <person name="Lipun K."/>
        </authorList>
    </citation>
    <scope>NUCLEOTIDE SEQUENCE [LARGE SCALE GENOMIC DNA]</scope>
    <source>
        <strain evidence="4 5">K10HN5</strain>
    </source>
</reference>
<evidence type="ECO:0000313" key="5">
    <source>
        <dbReference type="Proteomes" id="UP000820669"/>
    </source>
</evidence>
<feature type="domain" description="ANTAR" evidence="3">
    <location>
        <begin position="175"/>
        <end position="236"/>
    </location>
</feature>
<comment type="caution">
    <text evidence="4">The sequence shown here is derived from an EMBL/GenBank/DDBJ whole genome shotgun (WGS) entry which is preliminary data.</text>
</comment>
<dbReference type="Pfam" id="PF03861">
    <property type="entry name" value="ANTAR"/>
    <property type="match status" value="1"/>
</dbReference>
<dbReference type="EMBL" id="JAAXLA010000006">
    <property type="protein sequence ID" value="NMH96784.1"/>
    <property type="molecule type" value="Genomic_DNA"/>
</dbReference>
<dbReference type="InterPro" id="IPR036388">
    <property type="entry name" value="WH-like_DNA-bd_sf"/>
</dbReference>
<dbReference type="PIRSF" id="PIRSF036625">
    <property type="entry name" value="GAF_ANTAR"/>
    <property type="match status" value="1"/>
</dbReference>
<keyword evidence="1" id="KW-0805">Transcription regulation</keyword>
<dbReference type="InterPro" id="IPR005561">
    <property type="entry name" value="ANTAR"/>
</dbReference>
<dbReference type="PROSITE" id="PS50921">
    <property type="entry name" value="ANTAR"/>
    <property type="match status" value="1"/>
</dbReference>
<dbReference type="Pfam" id="PF01590">
    <property type="entry name" value="GAF"/>
    <property type="match status" value="1"/>
</dbReference>
<keyword evidence="5" id="KW-1185">Reference proteome</keyword>